<dbReference type="HOGENOM" id="CLU_2027224_0_0_1"/>
<dbReference type="AlphaFoldDB" id="K1WVW7"/>
<dbReference type="EMBL" id="JH921454">
    <property type="protein sequence ID" value="EKD12838.1"/>
    <property type="molecule type" value="Genomic_DNA"/>
</dbReference>
<feature type="chain" id="PRO_5003852754" evidence="2">
    <location>
        <begin position="21"/>
        <end position="122"/>
    </location>
</feature>
<keyword evidence="4" id="KW-1185">Reference proteome</keyword>
<dbReference type="GeneID" id="18765002"/>
<dbReference type="KEGG" id="mbe:MBM_09067"/>
<gene>
    <name evidence="3" type="ORF">MBM_09067</name>
</gene>
<dbReference type="RefSeq" id="XP_007296956.1">
    <property type="nucleotide sequence ID" value="XM_007296894.1"/>
</dbReference>
<keyword evidence="2" id="KW-0732">Signal</keyword>
<evidence type="ECO:0000313" key="4">
    <source>
        <dbReference type="Proteomes" id="UP000006753"/>
    </source>
</evidence>
<dbReference type="InParanoid" id="K1WVW7"/>
<name>K1WVW7_MARBU</name>
<proteinExistence type="predicted"/>
<evidence type="ECO:0000256" key="2">
    <source>
        <dbReference type="SAM" id="SignalP"/>
    </source>
</evidence>
<feature type="compositionally biased region" description="Basic residues" evidence="1">
    <location>
        <begin position="82"/>
        <end position="93"/>
    </location>
</feature>
<feature type="region of interest" description="Disordered" evidence="1">
    <location>
        <begin position="74"/>
        <end position="109"/>
    </location>
</feature>
<feature type="compositionally biased region" description="Polar residues" evidence="1">
    <location>
        <begin position="94"/>
        <end position="103"/>
    </location>
</feature>
<dbReference type="Proteomes" id="UP000006753">
    <property type="component" value="Unassembled WGS sequence"/>
</dbReference>
<sequence>MQFSLSTVLVFAAAMLAVNTTPLAEMSELQMSELQMSELQERADVLQTRSTEALAPRRIPVAAIVANGRGFNRLKAGANNKNRFKKTKNRRPRTSTNTPQPTLAPQVPQKSGGLCGFLGLSC</sequence>
<organism evidence="3 4">
    <name type="scientific">Marssonina brunnea f. sp. multigermtubi (strain MB_m1)</name>
    <name type="common">Marssonina leaf spot fungus</name>
    <dbReference type="NCBI Taxonomy" id="1072389"/>
    <lineage>
        <taxon>Eukaryota</taxon>
        <taxon>Fungi</taxon>
        <taxon>Dikarya</taxon>
        <taxon>Ascomycota</taxon>
        <taxon>Pezizomycotina</taxon>
        <taxon>Leotiomycetes</taxon>
        <taxon>Helotiales</taxon>
        <taxon>Drepanopezizaceae</taxon>
        <taxon>Drepanopeziza</taxon>
    </lineage>
</organism>
<accession>K1WVW7</accession>
<feature type="signal peptide" evidence="2">
    <location>
        <begin position="1"/>
        <end position="20"/>
    </location>
</feature>
<evidence type="ECO:0000256" key="1">
    <source>
        <dbReference type="SAM" id="MobiDB-lite"/>
    </source>
</evidence>
<reference evidence="3 4" key="1">
    <citation type="journal article" date="2012" name="BMC Genomics">
        <title>Sequencing the genome of Marssonina brunnea reveals fungus-poplar co-evolution.</title>
        <authorList>
            <person name="Zhu S."/>
            <person name="Cao Y.-Z."/>
            <person name="Jiang C."/>
            <person name="Tan B.-Y."/>
            <person name="Wang Z."/>
            <person name="Feng S."/>
            <person name="Zhang L."/>
            <person name="Su X.-H."/>
            <person name="Brejova B."/>
            <person name="Vinar T."/>
            <person name="Xu M."/>
            <person name="Wang M.-X."/>
            <person name="Zhang S.-G."/>
            <person name="Huang M.-R."/>
            <person name="Wu R."/>
            <person name="Zhou Y."/>
        </authorList>
    </citation>
    <scope>NUCLEOTIDE SEQUENCE [LARGE SCALE GENOMIC DNA]</scope>
    <source>
        <strain evidence="3 4">MB_m1</strain>
    </source>
</reference>
<evidence type="ECO:0000313" key="3">
    <source>
        <dbReference type="EMBL" id="EKD12838.1"/>
    </source>
</evidence>
<protein>
    <submittedName>
        <fullName evidence="3">Uncharacterized protein</fullName>
    </submittedName>
</protein>